<dbReference type="PROSITE" id="PS51352">
    <property type="entry name" value="THIOREDOXIN_2"/>
    <property type="match status" value="1"/>
</dbReference>
<dbReference type="Gene3D" id="3.40.30.10">
    <property type="entry name" value="Glutaredoxin"/>
    <property type="match status" value="1"/>
</dbReference>
<dbReference type="InterPro" id="IPR050620">
    <property type="entry name" value="Thioredoxin_H-type-like"/>
</dbReference>
<dbReference type="RefSeq" id="WP_010899394.1">
    <property type="nucleotide sequence ID" value="NZ_CP040441.1"/>
</dbReference>
<dbReference type="PANTHER" id="PTHR10438:SF468">
    <property type="entry name" value="THIOREDOXIN-1-RELATED"/>
    <property type="match status" value="1"/>
</dbReference>
<dbReference type="AlphaFoldDB" id="A0A0M0KGV8"/>
<dbReference type="InterPro" id="IPR013766">
    <property type="entry name" value="Thioredoxin_domain"/>
</dbReference>
<dbReference type="PANTHER" id="PTHR10438">
    <property type="entry name" value="THIOREDOXIN"/>
    <property type="match status" value="1"/>
</dbReference>
<feature type="domain" description="Thioredoxin" evidence="1">
    <location>
        <begin position="1"/>
        <end position="105"/>
    </location>
</feature>
<organism evidence="2">
    <name type="scientific">Halalkalibacterium halodurans</name>
    <name type="common">Bacillus halodurans</name>
    <dbReference type="NCBI Taxonomy" id="86665"/>
    <lineage>
        <taxon>Bacteria</taxon>
        <taxon>Bacillati</taxon>
        <taxon>Bacillota</taxon>
        <taxon>Bacilli</taxon>
        <taxon>Bacillales</taxon>
        <taxon>Bacillaceae</taxon>
        <taxon>Halalkalibacterium (ex Joshi et al. 2022)</taxon>
    </lineage>
</organism>
<proteinExistence type="predicted"/>
<evidence type="ECO:0000313" key="2">
    <source>
        <dbReference type="EMBL" id="KOO38034.1"/>
    </source>
</evidence>
<dbReference type="CDD" id="cd02947">
    <property type="entry name" value="TRX_family"/>
    <property type="match status" value="1"/>
</dbReference>
<dbReference type="GeneID" id="87598771"/>
<evidence type="ECO:0000259" key="1">
    <source>
        <dbReference type="PROSITE" id="PS51352"/>
    </source>
</evidence>
<dbReference type="SUPFAM" id="SSF52833">
    <property type="entry name" value="Thioredoxin-like"/>
    <property type="match status" value="1"/>
</dbReference>
<dbReference type="PATRIC" id="fig|136160.3.peg.954"/>
<sequence length="106" mass="12872">MEQIKTLEQFQQVKNQENVVFLFSADWCPDCRVIEPFLPELEQTYDEYQFYYVNRDDFIELCQELDIFGIPSFLFYSNGEERSRFVSKDRKTKEEIERFLTEAKQA</sequence>
<accession>A0A4Y7WWV2</accession>
<dbReference type="Pfam" id="PF00085">
    <property type="entry name" value="Thioredoxin"/>
    <property type="match status" value="1"/>
</dbReference>
<dbReference type="EMBL" id="LILD01000001">
    <property type="protein sequence ID" value="KOO38034.1"/>
    <property type="molecule type" value="Genomic_DNA"/>
</dbReference>
<protein>
    <submittedName>
        <fullName evidence="2">Thioredoxin</fullName>
    </submittedName>
</protein>
<comment type="caution">
    <text evidence="2">The sequence shown here is derived from an EMBL/GenBank/DDBJ whole genome shotgun (WGS) entry which is preliminary data.</text>
</comment>
<dbReference type="OMA" id="FIDPFMP"/>
<name>A0A0M0KGV8_ALKHA</name>
<gene>
    <name evidence="2" type="ORF">AMD02_03545</name>
</gene>
<reference evidence="2" key="1">
    <citation type="submission" date="2015-08" db="EMBL/GenBank/DDBJ databases">
        <title>Complete DNA Sequence of Pseudomonas syringae pv. actinidiae, the Causal Agent of Kiwifruit Canker Disease.</title>
        <authorList>
            <person name="Rikkerink E.H.A."/>
            <person name="Fineran P.C."/>
        </authorList>
    </citation>
    <scope>NUCLEOTIDE SEQUENCE</scope>
    <source>
        <strain evidence="2">DSM 13666</strain>
    </source>
</reference>
<dbReference type="InterPro" id="IPR036249">
    <property type="entry name" value="Thioredoxin-like_sf"/>
</dbReference>
<accession>A0A0M0KGV8</accession>